<reference evidence="1 2" key="1">
    <citation type="submission" date="2018-07" db="EMBL/GenBank/DDBJ databases">
        <title>Genomic Encyclopedia of Type Strains, Phase III (KMG-III): the genomes of soil and plant-associated and newly described type strains.</title>
        <authorList>
            <person name="Whitman W."/>
        </authorList>
    </citation>
    <scope>NUCLEOTIDE SEQUENCE [LARGE SCALE GENOMIC DNA]</scope>
    <source>
        <strain evidence="1 2">CECT 7287</strain>
    </source>
</reference>
<keyword evidence="2" id="KW-1185">Reference proteome</keyword>
<evidence type="ECO:0000313" key="1">
    <source>
        <dbReference type="EMBL" id="RED60546.1"/>
    </source>
</evidence>
<gene>
    <name evidence="1" type="ORF">DFP98_13068</name>
</gene>
<proteinExistence type="predicted"/>
<dbReference type="Proteomes" id="UP000256977">
    <property type="component" value="Unassembled WGS sequence"/>
</dbReference>
<evidence type="ECO:0008006" key="3">
    <source>
        <dbReference type="Google" id="ProtNLM"/>
    </source>
</evidence>
<dbReference type="InterPro" id="IPR000801">
    <property type="entry name" value="Esterase-like"/>
</dbReference>
<evidence type="ECO:0000313" key="2">
    <source>
        <dbReference type="Proteomes" id="UP000256977"/>
    </source>
</evidence>
<protein>
    <recommendedName>
        <fullName evidence="3">Alpha/beta superfamily hydrolase</fullName>
    </recommendedName>
</protein>
<name>A0A3D9IHB9_9BACL</name>
<dbReference type="SUPFAM" id="SSF53474">
    <property type="entry name" value="alpha/beta-Hydrolases"/>
    <property type="match status" value="1"/>
</dbReference>
<dbReference type="RefSeq" id="WP_116064193.1">
    <property type="nucleotide sequence ID" value="NZ_QRDZ01000030.1"/>
</dbReference>
<accession>A0A3D9IHB9</accession>
<dbReference type="Pfam" id="PF00756">
    <property type="entry name" value="Esterase"/>
    <property type="match status" value="1"/>
</dbReference>
<dbReference type="InterPro" id="IPR029058">
    <property type="entry name" value="AB_hydrolase_fold"/>
</dbReference>
<dbReference type="EMBL" id="QRDZ01000030">
    <property type="protein sequence ID" value="RED60546.1"/>
    <property type="molecule type" value="Genomic_DNA"/>
</dbReference>
<dbReference type="PANTHER" id="PTHR48098">
    <property type="entry name" value="ENTEROCHELIN ESTERASE-RELATED"/>
    <property type="match status" value="1"/>
</dbReference>
<dbReference type="OrthoDB" id="9784036at2"/>
<dbReference type="PANTHER" id="PTHR48098:SF6">
    <property type="entry name" value="FERRI-BACILLIBACTIN ESTERASE BESA"/>
    <property type="match status" value="1"/>
</dbReference>
<sequence>MKFHLQKDQLADRELAVYLPDDYDGGEHRYPVVYVQDGGDLIDPEHSEALRAIRELTARGVLPGLIFVGIVPFDRDDEYTPFAAPNVFEPGRLFGGNAAQYASYLSHTLKPYVDSRYRTLPDARNTGIIGFSLGGLISVYTALLYPDVFGRVGSFSGSFWFPGFAEWIQRLPIRNAGQRLYINVGHAEGSERTNGQQWMVPNHKTIYRHLLQTGFTGHTASMTVYESDVHSFAKGVLYVPEAMKWLFCHS</sequence>
<dbReference type="AlphaFoldDB" id="A0A3D9IHB9"/>
<dbReference type="Gene3D" id="3.40.50.1820">
    <property type="entry name" value="alpha/beta hydrolase"/>
    <property type="match status" value="1"/>
</dbReference>
<comment type="caution">
    <text evidence="1">The sequence shown here is derived from an EMBL/GenBank/DDBJ whole genome shotgun (WGS) entry which is preliminary data.</text>
</comment>
<organism evidence="1 2">
    <name type="scientific">Cohnella phaseoli</name>
    <dbReference type="NCBI Taxonomy" id="456490"/>
    <lineage>
        <taxon>Bacteria</taxon>
        <taxon>Bacillati</taxon>
        <taxon>Bacillota</taxon>
        <taxon>Bacilli</taxon>
        <taxon>Bacillales</taxon>
        <taxon>Paenibacillaceae</taxon>
        <taxon>Cohnella</taxon>
    </lineage>
</organism>
<dbReference type="InterPro" id="IPR050583">
    <property type="entry name" value="Mycobacterial_A85_antigen"/>
</dbReference>